<keyword evidence="6 8" id="KW-1133">Transmembrane helix</keyword>
<dbReference type="KEGG" id="paur:FGL86_07290"/>
<keyword evidence="3" id="KW-0813">Transport</keyword>
<protein>
    <submittedName>
        <fullName evidence="9">BCCT family transporter</fullName>
    </submittedName>
</protein>
<dbReference type="GO" id="GO:0005886">
    <property type="term" value="C:plasma membrane"/>
    <property type="evidence" value="ECO:0007669"/>
    <property type="project" value="UniProtKB-SubCell"/>
</dbReference>
<evidence type="ECO:0000256" key="3">
    <source>
        <dbReference type="ARBA" id="ARBA00022448"/>
    </source>
</evidence>
<proteinExistence type="inferred from homology"/>
<comment type="subcellular location">
    <subcellularLocation>
        <location evidence="1">Cell membrane</location>
        <topology evidence="1">Multi-pass membrane protein</topology>
    </subcellularLocation>
</comment>
<feature type="transmembrane region" description="Helical" evidence="8">
    <location>
        <begin position="282"/>
        <end position="304"/>
    </location>
</feature>
<evidence type="ECO:0000256" key="1">
    <source>
        <dbReference type="ARBA" id="ARBA00004651"/>
    </source>
</evidence>
<feature type="transmembrane region" description="Helical" evidence="8">
    <location>
        <begin position="494"/>
        <end position="517"/>
    </location>
</feature>
<accession>A0A5B8STX1</accession>
<feature type="transmembrane region" description="Helical" evidence="8">
    <location>
        <begin position="248"/>
        <end position="270"/>
    </location>
</feature>
<keyword evidence="5 8" id="KW-0812">Transmembrane</keyword>
<keyword evidence="7 8" id="KW-0472">Membrane</keyword>
<dbReference type="EMBL" id="CP042382">
    <property type="protein sequence ID" value="QEA38895.1"/>
    <property type="molecule type" value="Genomic_DNA"/>
</dbReference>
<evidence type="ECO:0000256" key="2">
    <source>
        <dbReference type="ARBA" id="ARBA00005658"/>
    </source>
</evidence>
<name>A0A5B8STX1_9GAMM</name>
<evidence type="ECO:0000256" key="4">
    <source>
        <dbReference type="ARBA" id="ARBA00022475"/>
    </source>
</evidence>
<evidence type="ECO:0000313" key="9">
    <source>
        <dbReference type="EMBL" id="QEA38895.1"/>
    </source>
</evidence>
<dbReference type="PANTHER" id="PTHR30047">
    <property type="entry name" value="HIGH-AFFINITY CHOLINE TRANSPORT PROTEIN-RELATED"/>
    <property type="match status" value="1"/>
</dbReference>
<organism evidence="9 10">
    <name type="scientific">Pistricoccus aurantiacus</name>
    <dbReference type="NCBI Taxonomy" id="1883414"/>
    <lineage>
        <taxon>Bacteria</taxon>
        <taxon>Pseudomonadati</taxon>
        <taxon>Pseudomonadota</taxon>
        <taxon>Gammaproteobacteria</taxon>
        <taxon>Oceanospirillales</taxon>
        <taxon>Halomonadaceae</taxon>
        <taxon>Pistricoccus</taxon>
    </lineage>
</organism>
<dbReference type="AlphaFoldDB" id="A0A5B8STX1"/>
<comment type="similarity">
    <text evidence="2">Belongs to the BCCT transporter (TC 2.A.15) family.</text>
</comment>
<feature type="transmembrane region" description="Helical" evidence="8">
    <location>
        <begin position="165"/>
        <end position="198"/>
    </location>
</feature>
<feature type="transmembrane region" description="Helical" evidence="8">
    <location>
        <begin position="336"/>
        <end position="358"/>
    </location>
</feature>
<dbReference type="Proteomes" id="UP000321272">
    <property type="component" value="Chromosome"/>
</dbReference>
<evidence type="ECO:0000256" key="7">
    <source>
        <dbReference type="ARBA" id="ARBA00023136"/>
    </source>
</evidence>
<gene>
    <name evidence="9" type="ORF">FGL86_07290</name>
</gene>
<keyword evidence="10" id="KW-1185">Reference proteome</keyword>
<feature type="transmembrane region" description="Helical" evidence="8">
    <location>
        <begin position="469"/>
        <end position="488"/>
    </location>
</feature>
<dbReference type="OrthoDB" id="6132058at2"/>
<sequence length="560" mass="60773">MKKTLGHSAGRYRRDGLTTRLFGEYDHTLFWPVLTIYASIMACALLLPEATGATLSGIRDFLIFNFGWAFLLGVGGTLLFCLYLVISPFGDLKLGADDEVPEFSYGAWISMLFSCGFGIGFVFFSVAEPLTHLYESSHVIDMGATGEAAGVAKAVQLTLLDWGMHGWAVFAIAAWAIAFPAYRLGLPLTVATGLYGILGERCNSSIWGRVANGLGIIGTIGGNATMIGLGVSSISYGLNQLFGLELGALGQALVMMVVIVAYVISAATGVERGIKFLSQANMVMAGVILFALLFFGHAPAQYLLNLATQQIGDYFGQVFALQFWSDAGNFEQREWLGWWVVFYWLWYISYIPFCGGFIARISRGRTLREFIVGVILVPMLLAIGWFSIWGGSAGYVEVNGIAPLWESVQQKPESGIYMLLDSMDGGWWLSLIVLFNIVVFAVTTSDSASFFAAMQVSNGVENPKVSMRLLWGVVIGFTGIVFQLAGGFDAIRSLAIVVGTPFFFVGIAYMVSVYRMLKSAKSGGMRNDAIGLFARGLASHIKPVNPSYVKPVDAPDKPQK</sequence>
<dbReference type="RefSeq" id="WP_147183951.1">
    <property type="nucleotide sequence ID" value="NZ_CP042382.1"/>
</dbReference>
<feature type="transmembrane region" description="Helical" evidence="8">
    <location>
        <begin position="62"/>
        <end position="85"/>
    </location>
</feature>
<evidence type="ECO:0000256" key="8">
    <source>
        <dbReference type="SAM" id="Phobius"/>
    </source>
</evidence>
<dbReference type="GO" id="GO:0022857">
    <property type="term" value="F:transmembrane transporter activity"/>
    <property type="evidence" value="ECO:0007669"/>
    <property type="project" value="InterPro"/>
</dbReference>
<dbReference type="PANTHER" id="PTHR30047:SF7">
    <property type="entry name" value="HIGH-AFFINITY CHOLINE TRANSPORT PROTEIN"/>
    <property type="match status" value="1"/>
</dbReference>
<evidence type="ECO:0000256" key="5">
    <source>
        <dbReference type="ARBA" id="ARBA00022692"/>
    </source>
</evidence>
<feature type="transmembrane region" description="Helical" evidence="8">
    <location>
        <begin position="210"/>
        <end position="236"/>
    </location>
</feature>
<feature type="transmembrane region" description="Helical" evidence="8">
    <location>
        <begin position="370"/>
        <end position="389"/>
    </location>
</feature>
<reference evidence="9 10" key="1">
    <citation type="submission" date="2019-06" db="EMBL/GenBank/DDBJ databases">
        <title>Genome analyses of bacteria isolated from kimchi.</title>
        <authorList>
            <person name="Lee S."/>
            <person name="Ahn S."/>
            <person name="Roh S."/>
        </authorList>
    </citation>
    <scope>NUCLEOTIDE SEQUENCE [LARGE SCALE GENOMIC DNA]</scope>
    <source>
        <strain evidence="9 10">CBA4606</strain>
    </source>
</reference>
<feature type="transmembrane region" description="Helical" evidence="8">
    <location>
        <begin position="29"/>
        <end position="50"/>
    </location>
</feature>
<dbReference type="Pfam" id="PF02028">
    <property type="entry name" value="BCCT"/>
    <property type="match status" value="1"/>
</dbReference>
<keyword evidence="4" id="KW-1003">Cell membrane</keyword>
<dbReference type="InterPro" id="IPR000060">
    <property type="entry name" value="BCCT_transptr"/>
</dbReference>
<feature type="transmembrane region" description="Helical" evidence="8">
    <location>
        <begin position="105"/>
        <end position="127"/>
    </location>
</feature>
<evidence type="ECO:0000313" key="10">
    <source>
        <dbReference type="Proteomes" id="UP000321272"/>
    </source>
</evidence>
<feature type="transmembrane region" description="Helical" evidence="8">
    <location>
        <begin position="427"/>
        <end position="448"/>
    </location>
</feature>
<evidence type="ECO:0000256" key="6">
    <source>
        <dbReference type="ARBA" id="ARBA00022989"/>
    </source>
</evidence>